<dbReference type="EMBL" id="CM000762">
    <property type="protein sequence ID" value="OQU86465.1"/>
    <property type="molecule type" value="Genomic_DNA"/>
</dbReference>
<dbReference type="InParanoid" id="A0A1W0VWI7"/>
<evidence type="ECO:0000313" key="1">
    <source>
        <dbReference type="EMBL" id="OQU86465.1"/>
    </source>
</evidence>
<sequence>MKFVRLLLVGLTSCLRFSQKELHHHISIVKKIEKHI</sequence>
<gene>
    <name evidence="1" type="ORF">SORBI_3003G093450</name>
</gene>
<organism evidence="1 2">
    <name type="scientific">Sorghum bicolor</name>
    <name type="common">Sorghum</name>
    <name type="synonym">Sorghum vulgare</name>
    <dbReference type="NCBI Taxonomy" id="4558"/>
    <lineage>
        <taxon>Eukaryota</taxon>
        <taxon>Viridiplantae</taxon>
        <taxon>Streptophyta</taxon>
        <taxon>Embryophyta</taxon>
        <taxon>Tracheophyta</taxon>
        <taxon>Spermatophyta</taxon>
        <taxon>Magnoliopsida</taxon>
        <taxon>Liliopsida</taxon>
        <taxon>Poales</taxon>
        <taxon>Poaceae</taxon>
        <taxon>PACMAD clade</taxon>
        <taxon>Panicoideae</taxon>
        <taxon>Andropogonodae</taxon>
        <taxon>Andropogoneae</taxon>
        <taxon>Sorghinae</taxon>
        <taxon>Sorghum</taxon>
    </lineage>
</organism>
<reference evidence="1 2" key="1">
    <citation type="journal article" date="2009" name="Nature">
        <title>The Sorghum bicolor genome and the diversification of grasses.</title>
        <authorList>
            <person name="Paterson A.H."/>
            <person name="Bowers J.E."/>
            <person name="Bruggmann R."/>
            <person name="Dubchak I."/>
            <person name="Grimwood J."/>
            <person name="Gundlach H."/>
            <person name="Haberer G."/>
            <person name="Hellsten U."/>
            <person name="Mitros T."/>
            <person name="Poliakov A."/>
            <person name="Schmutz J."/>
            <person name="Spannagl M."/>
            <person name="Tang H."/>
            <person name="Wang X."/>
            <person name="Wicker T."/>
            <person name="Bharti A.K."/>
            <person name="Chapman J."/>
            <person name="Feltus F.A."/>
            <person name="Gowik U."/>
            <person name="Grigoriev I.V."/>
            <person name="Lyons E."/>
            <person name="Maher C.A."/>
            <person name="Martis M."/>
            <person name="Narechania A."/>
            <person name="Otillar R.P."/>
            <person name="Penning B.W."/>
            <person name="Salamov A.A."/>
            <person name="Wang Y."/>
            <person name="Zhang L."/>
            <person name="Carpita N.C."/>
            <person name="Freeling M."/>
            <person name="Gingle A.R."/>
            <person name="Hash C.T."/>
            <person name="Keller B."/>
            <person name="Klein P."/>
            <person name="Kresovich S."/>
            <person name="McCann M.C."/>
            <person name="Ming R."/>
            <person name="Peterson D.G."/>
            <person name="Mehboob-ur-Rahman"/>
            <person name="Ware D."/>
            <person name="Westhoff P."/>
            <person name="Mayer K.F."/>
            <person name="Messing J."/>
            <person name="Rokhsar D.S."/>
        </authorList>
    </citation>
    <scope>NUCLEOTIDE SEQUENCE [LARGE SCALE GENOMIC DNA]</scope>
    <source>
        <strain evidence="2">cv. BTx623</strain>
    </source>
</reference>
<proteinExistence type="predicted"/>
<keyword evidence="2" id="KW-1185">Reference proteome</keyword>
<dbReference type="Gramene" id="OQU86465">
    <property type="protein sequence ID" value="OQU86465"/>
    <property type="gene ID" value="SORBI_3003G093450"/>
</dbReference>
<name>A0A1W0VWI7_SORBI</name>
<protein>
    <submittedName>
        <fullName evidence="1">Uncharacterized protein</fullName>
    </submittedName>
</protein>
<evidence type="ECO:0000313" key="2">
    <source>
        <dbReference type="Proteomes" id="UP000000768"/>
    </source>
</evidence>
<reference evidence="2" key="2">
    <citation type="journal article" date="2018" name="Plant J.">
        <title>The Sorghum bicolor reference genome: improved assembly, gene annotations, a transcriptome atlas, and signatures of genome organization.</title>
        <authorList>
            <person name="McCormick R.F."/>
            <person name="Truong S.K."/>
            <person name="Sreedasyam A."/>
            <person name="Jenkins J."/>
            <person name="Shu S."/>
            <person name="Sims D."/>
            <person name="Kennedy M."/>
            <person name="Amirebrahimi M."/>
            <person name="Weers B.D."/>
            <person name="McKinley B."/>
            <person name="Mattison A."/>
            <person name="Morishige D.T."/>
            <person name="Grimwood J."/>
            <person name="Schmutz J."/>
            <person name="Mullet J.E."/>
        </authorList>
    </citation>
    <scope>NUCLEOTIDE SEQUENCE [LARGE SCALE GENOMIC DNA]</scope>
    <source>
        <strain evidence="2">cv. BTx623</strain>
    </source>
</reference>
<dbReference type="AlphaFoldDB" id="A0A1W0VWI7"/>
<accession>A0A1W0VWI7</accession>
<dbReference type="Proteomes" id="UP000000768">
    <property type="component" value="Chromosome 3"/>
</dbReference>